<gene>
    <name evidence="1" type="ORF">I3517_13825</name>
</gene>
<keyword evidence="2" id="KW-1185">Reference proteome</keyword>
<dbReference type="RefSeq" id="WP_019750101.1">
    <property type="nucleotide sequence ID" value="NZ_BHXB01000003.1"/>
</dbReference>
<organism evidence="1 2">
    <name type="scientific">Rhodococcus erythropolis</name>
    <name type="common">Arthrobacter picolinophilus</name>
    <dbReference type="NCBI Taxonomy" id="1833"/>
    <lineage>
        <taxon>Bacteria</taxon>
        <taxon>Bacillati</taxon>
        <taxon>Actinomycetota</taxon>
        <taxon>Actinomycetes</taxon>
        <taxon>Mycobacteriales</taxon>
        <taxon>Nocardiaceae</taxon>
        <taxon>Rhodococcus</taxon>
        <taxon>Rhodococcus erythropolis group</taxon>
    </lineage>
</organism>
<accession>A0A0E4AFG4</accession>
<dbReference type="EMBL" id="JAECSB010000043">
    <property type="protein sequence ID" value="MBH5143687.1"/>
    <property type="molecule type" value="Genomic_DNA"/>
</dbReference>
<dbReference type="KEGG" id="reb:XU06_31045"/>
<dbReference type="AlphaFoldDB" id="A0A0E4AFG4"/>
<sequence>MYGYDLHNICEKADAWAKLFETAEYLGSVVEHNCCPEIDVFVELLIALDYHGHASALMDAHIEADSCRDRHPTADQVILEPATA</sequence>
<dbReference type="Proteomes" id="UP000627573">
    <property type="component" value="Unassembled WGS sequence"/>
</dbReference>
<comment type="caution">
    <text evidence="1">The sequence shown here is derived from an EMBL/GenBank/DDBJ whole genome shotgun (WGS) entry which is preliminary data.</text>
</comment>
<evidence type="ECO:0000313" key="2">
    <source>
        <dbReference type="Proteomes" id="UP000627573"/>
    </source>
</evidence>
<proteinExistence type="predicted"/>
<protein>
    <submittedName>
        <fullName evidence="1">Uncharacterized protein</fullName>
    </submittedName>
</protein>
<reference evidence="1 2" key="1">
    <citation type="submission" date="2020-12" db="EMBL/GenBank/DDBJ databases">
        <title>Draft genome sequence of furan degrading bacterial strain FUR100.</title>
        <authorList>
            <person name="Woiski C."/>
        </authorList>
    </citation>
    <scope>NUCLEOTIDE SEQUENCE [LARGE SCALE GENOMIC DNA]</scope>
    <source>
        <strain evidence="1 2">FUR100</strain>
    </source>
</reference>
<evidence type="ECO:0000313" key="1">
    <source>
        <dbReference type="EMBL" id="MBH5143687.1"/>
    </source>
</evidence>
<name>A0A0E4AFG4_RHOER</name>